<accession>A0ABW0YH29</accession>
<keyword evidence="3" id="KW-1185">Reference proteome</keyword>
<dbReference type="Gene3D" id="3.40.50.720">
    <property type="entry name" value="NAD(P)-binding Rossmann-like Domain"/>
    <property type="match status" value="1"/>
</dbReference>
<dbReference type="Pfam" id="PF13460">
    <property type="entry name" value="NAD_binding_10"/>
    <property type="match status" value="1"/>
</dbReference>
<dbReference type="InterPro" id="IPR036291">
    <property type="entry name" value="NAD(P)-bd_dom_sf"/>
</dbReference>
<evidence type="ECO:0000313" key="2">
    <source>
        <dbReference type="EMBL" id="MFC5711705.1"/>
    </source>
</evidence>
<comment type="caution">
    <text evidence="2">The sequence shown here is derived from an EMBL/GenBank/DDBJ whole genome shotgun (WGS) entry which is preliminary data.</text>
</comment>
<reference evidence="3" key="1">
    <citation type="journal article" date="2019" name="Int. J. Syst. Evol. Microbiol.">
        <title>The Global Catalogue of Microorganisms (GCM) 10K type strain sequencing project: providing services to taxonomists for standard genome sequencing and annotation.</title>
        <authorList>
            <consortium name="The Broad Institute Genomics Platform"/>
            <consortium name="The Broad Institute Genome Sequencing Center for Infectious Disease"/>
            <person name="Wu L."/>
            <person name="Ma J."/>
        </authorList>
    </citation>
    <scope>NUCLEOTIDE SEQUENCE [LARGE SCALE GENOMIC DNA]</scope>
    <source>
        <strain evidence="3">CECT 7184</strain>
    </source>
</reference>
<dbReference type="Proteomes" id="UP001596142">
    <property type="component" value="Unassembled WGS sequence"/>
</dbReference>
<dbReference type="PANTHER" id="PTHR15020:SF50">
    <property type="entry name" value="UPF0659 PROTEIN YMR090W"/>
    <property type="match status" value="1"/>
</dbReference>
<evidence type="ECO:0000313" key="3">
    <source>
        <dbReference type="Proteomes" id="UP001596142"/>
    </source>
</evidence>
<proteinExistence type="predicted"/>
<dbReference type="EMBL" id="JBHSOZ010000003">
    <property type="protein sequence ID" value="MFC5711705.1"/>
    <property type="molecule type" value="Genomic_DNA"/>
</dbReference>
<protein>
    <submittedName>
        <fullName evidence="2">SDR family oxidoreductase</fullName>
    </submittedName>
</protein>
<dbReference type="InterPro" id="IPR016040">
    <property type="entry name" value="NAD(P)-bd_dom"/>
</dbReference>
<evidence type="ECO:0000259" key="1">
    <source>
        <dbReference type="Pfam" id="PF13460"/>
    </source>
</evidence>
<feature type="domain" description="NAD(P)-binding" evidence="1">
    <location>
        <begin position="7"/>
        <end position="192"/>
    </location>
</feature>
<organism evidence="2 3">
    <name type="scientific">Thalassorhabdus alkalitolerans</name>
    <dbReference type="NCBI Taxonomy" id="2282697"/>
    <lineage>
        <taxon>Bacteria</taxon>
        <taxon>Bacillati</taxon>
        <taxon>Bacillota</taxon>
        <taxon>Bacilli</taxon>
        <taxon>Bacillales</taxon>
        <taxon>Bacillaceae</taxon>
        <taxon>Thalassorhabdus</taxon>
    </lineage>
</organism>
<dbReference type="PANTHER" id="PTHR15020">
    <property type="entry name" value="FLAVIN REDUCTASE-RELATED"/>
    <property type="match status" value="1"/>
</dbReference>
<sequence length="216" mass="23270">MKVLVVGANGQIGKHLVSFIQENESLEARAMIRKEEQASYFESLGAETAVVDLEEDVDAIAKAAEGVDAIVFTAGSGPHTGKDKTIMIDLDGAVKTIEAAKTAGVKRFIMISSFDTRRQAIQEAPASFAPYVAAKHYADEWLRAADLDYTIIHPGLLTNNKGTGQIKAAADIKIGEIPREDVAKVIVATLENEETVGKEFQIVHGDKPVEEAIHSI</sequence>
<gene>
    <name evidence="2" type="ORF">ACFPU1_02810</name>
</gene>
<dbReference type="RefSeq" id="WP_385938344.1">
    <property type="nucleotide sequence ID" value="NZ_JBHSOZ010000003.1"/>
</dbReference>
<dbReference type="CDD" id="cd05243">
    <property type="entry name" value="SDR_a5"/>
    <property type="match status" value="1"/>
</dbReference>
<dbReference type="SUPFAM" id="SSF51735">
    <property type="entry name" value="NAD(P)-binding Rossmann-fold domains"/>
    <property type="match status" value="1"/>
</dbReference>
<name>A0ABW0YH29_9BACI</name>